<feature type="transmembrane region" description="Helical" evidence="4">
    <location>
        <begin position="182"/>
        <end position="203"/>
    </location>
</feature>
<dbReference type="InterPro" id="IPR050469">
    <property type="entry name" value="Diguanylate_Cyclase"/>
</dbReference>
<dbReference type="InterPro" id="IPR029787">
    <property type="entry name" value="Nucleotide_cyclase"/>
</dbReference>
<feature type="transmembrane region" description="Helical" evidence="4">
    <location>
        <begin position="144"/>
        <end position="162"/>
    </location>
</feature>
<evidence type="ECO:0000313" key="6">
    <source>
        <dbReference type="EMBL" id="MDA7415926.1"/>
    </source>
</evidence>
<evidence type="ECO:0000313" key="7">
    <source>
        <dbReference type="Proteomes" id="UP001212602"/>
    </source>
</evidence>
<accession>A0AAE3SZJ0</accession>
<dbReference type="EMBL" id="JAQIPB010000002">
    <property type="protein sequence ID" value="MDA7415926.1"/>
    <property type="molecule type" value="Genomic_DNA"/>
</dbReference>
<name>A0AAE3SZJ0_9BURK</name>
<dbReference type="InterPro" id="IPR000160">
    <property type="entry name" value="GGDEF_dom"/>
</dbReference>
<organism evidence="6 7">
    <name type="scientific">Xenophilus arseniciresistens</name>
    <dbReference type="NCBI Taxonomy" id="1283306"/>
    <lineage>
        <taxon>Bacteria</taxon>
        <taxon>Pseudomonadati</taxon>
        <taxon>Pseudomonadota</taxon>
        <taxon>Betaproteobacteria</taxon>
        <taxon>Burkholderiales</taxon>
        <taxon>Comamonadaceae</taxon>
        <taxon>Xenophilus</taxon>
    </lineage>
</organism>
<dbReference type="NCBIfam" id="TIGR00254">
    <property type="entry name" value="GGDEF"/>
    <property type="match status" value="1"/>
</dbReference>
<dbReference type="Gene3D" id="3.30.70.270">
    <property type="match status" value="1"/>
</dbReference>
<dbReference type="PROSITE" id="PS50887">
    <property type="entry name" value="GGDEF"/>
    <property type="match status" value="1"/>
</dbReference>
<evidence type="ECO:0000256" key="1">
    <source>
        <dbReference type="ARBA" id="ARBA00012528"/>
    </source>
</evidence>
<gene>
    <name evidence="6" type="ORF">PGB34_06070</name>
</gene>
<dbReference type="GO" id="GO:0043709">
    <property type="term" value="P:cell adhesion involved in single-species biofilm formation"/>
    <property type="evidence" value="ECO:0007669"/>
    <property type="project" value="TreeGrafter"/>
</dbReference>
<comment type="caution">
    <text evidence="6">The sequence shown here is derived from an EMBL/GenBank/DDBJ whole genome shotgun (WGS) entry which is preliminary data.</text>
</comment>
<evidence type="ECO:0000259" key="5">
    <source>
        <dbReference type="PROSITE" id="PS50887"/>
    </source>
</evidence>
<evidence type="ECO:0000256" key="2">
    <source>
        <dbReference type="ARBA" id="ARBA00034247"/>
    </source>
</evidence>
<keyword evidence="4" id="KW-1133">Transmembrane helix</keyword>
<feature type="transmembrane region" description="Helical" evidence="4">
    <location>
        <begin position="113"/>
        <end position="132"/>
    </location>
</feature>
<keyword evidence="4" id="KW-0812">Transmembrane</keyword>
<sequence>MSTMAGLMSLVIGALLLGLPGRYAARIPGLRAWGCALLMYALGTASYLLNHVLPTGLATMPGNALVMFGFALLMAGSRRFLGCPKAPGPMLWLCCISLGVIAFFQFVVPDYRVRISVFTGTLAFIALAHLRLLLRHGQGWASRFMAGVLGCLSLVMGVRGVLTWWVDRPDMHIYMPSSVQGAYVASYAFAVLLLGVGVLFMATERVRVEFEHMATHDGLTHALTRRSWMSRAEAALADPGRPLVAVLMLDLDHFKRINDAQGHQAGDRVLATLARVMADALPPGAALGRYGGEEFVILLEGHAAAQALEVAERLRQAVQARALGCTVSIGLALAGPTQSPQTPLDALIQRADRALYRAKGQGRNQVQQAGPAERDAAPSPLQAAPQSRP</sequence>
<dbReference type="Proteomes" id="UP001212602">
    <property type="component" value="Unassembled WGS sequence"/>
</dbReference>
<evidence type="ECO:0000256" key="4">
    <source>
        <dbReference type="SAM" id="Phobius"/>
    </source>
</evidence>
<dbReference type="PANTHER" id="PTHR45138">
    <property type="entry name" value="REGULATORY COMPONENTS OF SENSORY TRANSDUCTION SYSTEM"/>
    <property type="match status" value="1"/>
</dbReference>
<feature type="region of interest" description="Disordered" evidence="3">
    <location>
        <begin position="358"/>
        <end position="389"/>
    </location>
</feature>
<dbReference type="InterPro" id="IPR043128">
    <property type="entry name" value="Rev_trsase/Diguanyl_cyclase"/>
</dbReference>
<feature type="domain" description="GGDEF" evidence="5">
    <location>
        <begin position="242"/>
        <end position="371"/>
    </location>
</feature>
<dbReference type="PANTHER" id="PTHR45138:SF9">
    <property type="entry name" value="DIGUANYLATE CYCLASE DGCM-RELATED"/>
    <property type="match status" value="1"/>
</dbReference>
<keyword evidence="4" id="KW-0472">Membrane</keyword>
<feature type="transmembrane region" description="Helical" evidence="4">
    <location>
        <begin position="88"/>
        <end position="107"/>
    </location>
</feature>
<dbReference type="SMART" id="SM00267">
    <property type="entry name" value="GGDEF"/>
    <property type="match status" value="1"/>
</dbReference>
<dbReference type="Pfam" id="PF00990">
    <property type="entry name" value="GGDEF"/>
    <property type="match status" value="1"/>
</dbReference>
<dbReference type="CDD" id="cd01949">
    <property type="entry name" value="GGDEF"/>
    <property type="match status" value="1"/>
</dbReference>
<dbReference type="GO" id="GO:0052621">
    <property type="term" value="F:diguanylate cyclase activity"/>
    <property type="evidence" value="ECO:0007669"/>
    <property type="project" value="UniProtKB-EC"/>
</dbReference>
<dbReference type="GO" id="GO:1902201">
    <property type="term" value="P:negative regulation of bacterial-type flagellum-dependent cell motility"/>
    <property type="evidence" value="ECO:0007669"/>
    <property type="project" value="TreeGrafter"/>
</dbReference>
<dbReference type="AlphaFoldDB" id="A0AAE3SZJ0"/>
<protein>
    <recommendedName>
        <fullName evidence="1">diguanylate cyclase</fullName>
        <ecNumber evidence="1">2.7.7.65</ecNumber>
    </recommendedName>
</protein>
<dbReference type="EC" id="2.7.7.65" evidence="1"/>
<proteinExistence type="predicted"/>
<comment type="catalytic activity">
    <reaction evidence="2">
        <text>2 GTP = 3',3'-c-di-GMP + 2 diphosphate</text>
        <dbReference type="Rhea" id="RHEA:24898"/>
        <dbReference type="ChEBI" id="CHEBI:33019"/>
        <dbReference type="ChEBI" id="CHEBI:37565"/>
        <dbReference type="ChEBI" id="CHEBI:58805"/>
        <dbReference type="EC" id="2.7.7.65"/>
    </reaction>
</comment>
<feature type="transmembrane region" description="Helical" evidence="4">
    <location>
        <begin position="48"/>
        <end position="76"/>
    </location>
</feature>
<keyword evidence="7" id="KW-1185">Reference proteome</keyword>
<dbReference type="RefSeq" id="WP_271427168.1">
    <property type="nucleotide sequence ID" value="NZ_JAQIPB010000002.1"/>
</dbReference>
<dbReference type="FunFam" id="3.30.70.270:FF:000001">
    <property type="entry name" value="Diguanylate cyclase domain protein"/>
    <property type="match status" value="1"/>
</dbReference>
<dbReference type="SUPFAM" id="SSF55073">
    <property type="entry name" value="Nucleotide cyclase"/>
    <property type="match status" value="1"/>
</dbReference>
<feature type="compositionally biased region" description="Low complexity" evidence="3">
    <location>
        <begin position="377"/>
        <end position="389"/>
    </location>
</feature>
<dbReference type="GO" id="GO:0005886">
    <property type="term" value="C:plasma membrane"/>
    <property type="evidence" value="ECO:0007669"/>
    <property type="project" value="TreeGrafter"/>
</dbReference>
<reference evidence="6" key="1">
    <citation type="submission" date="2023-01" db="EMBL/GenBank/DDBJ databases">
        <title>Xenophilus mangrovi sp. nov., isolated from soil of Mangrove nature reserve.</title>
        <authorList>
            <person name="Xu S."/>
            <person name="Liu Z."/>
            <person name="Xu Y."/>
        </authorList>
    </citation>
    <scope>NUCLEOTIDE SEQUENCE</scope>
    <source>
        <strain evidence="6">YW8</strain>
    </source>
</reference>
<evidence type="ECO:0000256" key="3">
    <source>
        <dbReference type="SAM" id="MobiDB-lite"/>
    </source>
</evidence>